<evidence type="ECO:0000256" key="1">
    <source>
        <dbReference type="SAM" id="Phobius"/>
    </source>
</evidence>
<feature type="transmembrane region" description="Helical" evidence="1">
    <location>
        <begin position="75"/>
        <end position="98"/>
    </location>
</feature>
<evidence type="ECO:0000313" key="3">
    <source>
        <dbReference type="EMBL" id="OEJ77141.1"/>
    </source>
</evidence>
<keyword evidence="2" id="KW-0732">Signal</keyword>
<keyword evidence="1" id="KW-0812">Transmembrane</keyword>
<accession>A0A1E5QR87</accession>
<evidence type="ECO:0000256" key="2">
    <source>
        <dbReference type="SAM" id="SignalP"/>
    </source>
</evidence>
<comment type="caution">
    <text evidence="3">The sequence shown here is derived from an EMBL/GenBank/DDBJ whole genome shotgun (WGS) entry which is preliminary data.</text>
</comment>
<name>A0A1E5QR87_9CYAN</name>
<dbReference type="STRING" id="1781255.BH720_00815"/>
<keyword evidence="1" id="KW-1133">Transmembrane helix</keyword>
<feature type="chain" id="PRO_5009184439" evidence="2">
    <location>
        <begin position="32"/>
        <end position="175"/>
    </location>
</feature>
<sequence length="175" mass="19351">MKNSRRFRKTKFKRRSHLAIAVLPDAEAAFAAYRLVQQHGISPEYLAIVGKGYNSPEWVGLLKPMQITFRQARSMAIATGGLGAIAGFLIILTLKVWWVPPIDLSWALFPAAILVCGFCGAVVGGLMGFFGEGSTAGIYRHHLRQGRYLLMVEGPEPLVRLSKEVLSQYSTPRAY</sequence>
<reference evidence="3" key="1">
    <citation type="submission" date="2016-09" db="EMBL/GenBank/DDBJ databases">
        <title>Draft genome of thermotolerant cyanobacterium Desertifilum sp. strain IPPAS B-1220.</title>
        <authorList>
            <person name="Sinetova M.A."/>
            <person name="Bolakhan K."/>
            <person name="Zayadan B.K."/>
            <person name="Mironov K.S."/>
            <person name="Ustinova V."/>
            <person name="Kupriyanova E.V."/>
            <person name="Sidorov R.A."/>
            <person name="Skrypnik A.N."/>
            <person name="Gogoleva N.E."/>
            <person name="Gogolev Y.V."/>
            <person name="Los D.A."/>
        </authorList>
    </citation>
    <scope>NUCLEOTIDE SEQUENCE [LARGE SCALE GENOMIC DNA]</scope>
    <source>
        <strain evidence="3">IPPAS B-1220</strain>
    </source>
</reference>
<dbReference type="EMBL" id="MJGC01000013">
    <property type="protein sequence ID" value="OEJ77141.1"/>
    <property type="molecule type" value="Genomic_DNA"/>
</dbReference>
<dbReference type="RefSeq" id="WP_069965252.1">
    <property type="nucleotide sequence ID" value="NZ_CM124774.1"/>
</dbReference>
<keyword evidence="1" id="KW-0472">Membrane</keyword>
<dbReference type="OrthoDB" id="464252at2"/>
<dbReference type="AlphaFoldDB" id="A0A1E5QR87"/>
<feature type="transmembrane region" description="Helical" evidence="1">
    <location>
        <begin position="104"/>
        <end position="130"/>
    </location>
</feature>
<proteinExistence type="predicted"/>
<gene>
    <name evidence="3" type="ORF">BH720_00815</name>
</gene>
<organism evidence="3">
    <name type="scientific">Desertifilum tharense IPPAS B-1220</name>
    <dbReference type="NCBI Taxonomy" id="1781255"/>
    <lineage>
        <taxon>Bacteria</taxon>
        <taxon>Bacillati</taxon>
        <taxon>Cyanobacteriota</taxon>
        <taxon>Cyanophyceae</taxon>
        <taxon>Desertifilales</taxon>
        <taxon>Desertifilaceae</taxon>
        <taxon>Desertifilum</taxon>
    </lineage>
</organism>
<feature type="signal peptide" evidence="2">
    <location>
        <begin position="1"/>
        <end position="31"/>
    </location>
</feature>
<protein>
    <submittedName>
        <fullName evidence="3">Uncharacterized protein</fullName>
    </submittedName>
</protein>